<comment type="caution">
    <text evidence="2">The sequence shown here is derived from an EMBL/GenBank/DDBJ whole genome shotgun (WGS) entry which is preliminary data.</text>
</comment>
<dbReference type="NCBIfam" id="NF006040">
    <property type="entry name" value="PRK08183.1"/>
    <property type="match status" value="1"/>
</dbReference>
<dbReference type="Proteomes" id="UP000722336">
    <property type="component" value="Unassembled WGS sequence"/>
</dbReference>
<protein>
    <submittedName>
        <fullName evidence="2">NADH:ubiquinone oxidoreductase subunit NDUFA12</fullName>
    </submittedName>
</protein>
<organism evidence="2 3">
    <name type="scientific">Pacificimonas pallii</name>
    <dbReference type="NCBI Taxonomy" id="2827236"/>
    <lineage>
        <taxon>Bacteria</taxon>
        <taxon>Pseudomonadati</taxon>
        <taxon>Pseudomonadota</taxon>
        <taxon>Alphaproteobacteria</taxon>
        <taxon>Sphingomonadales</taxon>
        <taxon>Sphingosinicellaceae</taxon>
        <taxon>Pacificimonas</taxon>
    </lineage>
</organism>
<keyword evidence="3" id="KW-1185">Reference proteome</keyword>
<dbReference type="RefSeq" id="WP_218446392.1">
    <property type="nucleotide sequence ID" value="NZ_JAGSPA010000004.1"/>
</dbReference>
<name>A0ABS6SGK5_9SPHN</name>
<dbReference type="InterPro" id="IPR007763">
    <property type="entry name" value="NDUFA12"/>
</dbReference>
<dbReference type="Pfam" id="PF05071">
    <property type="entry name" value="NDUFA12"/>
    <property type="match status" value="1"/>
</dbReference>
<evidence type="ECO:0000313" key="2">
    <source>
        <dbReference type="EMBL" id="MBV7257544.1"/>
    </source>
</evidence>
<evidence type="ECO:0000313" key="3">
    <source>
        <dbReference type="Proteomes" id="UP000722336"/>
    </source>
</evidence>
<evidence type="ECO:0000256" key="1">
    <source>
        <dbReference type="SAM" id="MobiDB-lite"/>
    </source>
</evidence>
<sequence length="137" mass="15383">MGIFKSIFTWWDGPTIGTRLWSRANGEEVGRDDAGNIYYSKAAKNGQRERRWVIYSGENEASRIPSEWHGWLHRTHDAPIPAEARRAWVKPHQPNLTGSPQAYIRPGGMPGSGQRPRTTGDYEAWSPGDDPVRGDPA</sequence>
<feature type="region of interest" description="Disordered" evidence="1">
    <location>
        <begin position="91"/>
        <end position="137"/>
    </location>
</feature>
<dbReference type="EMBL" id="JAGSPA010000004">
    <property type="protein sequence ID" value="MBV7257544.1"/>
    <property type="molecule type" value="Genomic_DNA"/>
</dbReference>
<dbReference type="PANTHER" id="PTHR12910">
    <property type="entry name" value="NADH-UBIQUINONE OXIDOREDUCTASE SUBUNIT B17.2"/>
    <property type="match status" value="1"/>
</dbReference>
<reference evidence="2 3" key="1">
    <citation type="submission" date="2021-04" db="EMBL/GenBank/DDBJ databases">
        <authorList>
            <person name="Pira H."/>
            <person name="Risdian C."/>
            <person name="Wink J."/>
        </authorList>
    </citation>
    <scope>NUCLEOTIDE SEQUENCE [LARGE SCALE GENOMIC DNA]</scope>
    <source>
        <strain evidence="2 3">WHA3</strain>
    </source>
</reference>
<gene>
    <name evidence="2" type="ORF">KCG44_12185</name>
</gene>
<proteinExistence type="predicted"/>
<accession>A0ABS6SGK5</accession>
<dbReference type="PANTHER" id="PTHR12910:SF2">
    <property type="entry name" value="NADH DEHYDROGENASE [UBIQUINONE] 1 ALPHA SUBCOMPLEX SUBUNIT 12"/>
    <property type="match status" value="1"/>
</dbReference>